<protein>
    <submittedName>
        <fullName evidence="2">Molybdopterin-guanine dinucleotide biosynthesis protein B</fullName>
    </submittedName>
</protein>
<dbReference type="InterPro" id="IPR004435">
    <property type="entry name" value="MobB_dom"/>
</dbReference>
<organism evidence="2 3">
    <name type="scientific">Candidatus Dehalogenimonas loeffleri</name>
    <dbReference type="NCBI Taxonomy" id="3127115"/>
    <lineage>
        <taxon>Bacteria</taxon>
        <taxon>Bacillati</taxon>
        <taxon>Chloroflexota</taxon>
        <taxon>Dehalococcoidia</taxon>
        <taxon>Dehalococcoidales</taxon>
        <taxon>Dehalococcoidaceae</taxon>
        <taxon>Dehalogenimonas</taxon>
    </lineage>
</organism>
<keyword evidence="3" id="KW-1185">Reference proteome</keyword>
<dbReference type="RefSeq" id="WP_338737815.1">
    <property type="nucleotide sequence ID" value="NZ_CP146612.1"/>
</dbReference>
<evidence type="ECO:0000313" key="2">
    <source>
        <dbReference type="EMBL" id="WWX25551.1"/>
    </source>
</evidence>
<sequence length="221" mass="24305">MSAPIVAFVGHSESGKTGYLERLLPELRRRGLKMASVKHVPQHYHADNPEKDTQRHLAAGALTTVACARDAVVLTRPVITEPELEDIGLMLGDEFDLIIAEGFKQSGVPKVEVWRQGLGGPLEGITSRVAVVTSDEYPGDALRVFPLEDVCAMADFLETSYVLPQQQRVQMLVNGQEIKLAAFPRDVVANVTQAMVASLKNVPPVKWLEIRLKNSDRSENP</sequence>
<accession>A0ABZ2J436</accession>
<evidence type="ECO:0000259" key="1">
    <source>
        <dbReference type="Pfam" id="PF03205"/>
    </source>
</evidence>
<feature type="domain" description="Molybdopterin-guanine dinucleotide biosynthesis protein B (MobB)" evidence="1">
    <location>
        <begin position="5"/>
        <end position="123"/>
    </location>
</feature>
<dbReference type="Proteomes" id="UP001375370">
    <property type="component" value="Chromosome"/>
</dbReference>
<dbReference type="EMBL" id="CP146612">
    <property type="protein sequence ID" value="WWX25551.1"/>
    <property type="molecule type" value="Genomic_DNA"/>
</dbReference>
<evidence type="ECO:0000313" key="3">
    <source>
        <dbReference type="Proteomes" id="UP001375370"/>
    </source>
</evidence>
<dbReference type="PANTHER" id="PTHR40072:SF1">
    <property type="entry name" value="MOLYBDOPTERIN-GUANINE DINUCLEOTIDE BIOSYNTHESIS ADAPTER PROTEIN"/>
    <property type="match status" value="1"/>
</dbReference>
<dbReference type="CDD" id="cd03116">
    <property type="entry name" value="MobB"/>
    <property type="match status" value="1"/>
</dbReference>
<dbReference type="PANTHER" id="PTHR40072">
    <property type="entry name" value="MOLYBDOPTERIN-GUANINE DINUCLEOTIDE BIOSYNTHESIS ADAPTER PROTEIN-RELATED"/>
    <property type="match status" value="1"/>
</dbReference>
<proteinExistence type="predicted"/>
<dbReference type="Pfam" id="PF03205">
    <property type="entry name" value="MobB"/>
    <property type="match status" value="1"/>
</dbReference>
<dbReference type="Gene3D" id="3.40.50.300">
    <property type="entry name" value="P-loop containing nucleotide triphosphate hydrolases"/>
    <property type="match status" value="1"/>
</dbReference>
<gene>
    <name evidence="2" type="primary">mobB</name>
    <name evidence="2" type="ORF">V8247_00855</name>
</gene>
<dbReference type="InterPro" id="IPR052539">
    <property type="entry name" value="MGD_biosynthesis_adapter"/>
</dbReference>
<reference evidence="2 3" key="1">
    <citation type="submission" date="2024-03" db="EMBL/GenBank/DDBJ databases">
        <title>A Dehalogenimonas Isolated from Estuarine Sediments Dihaloeliminates Chlorinated Alkanes.</title>
        <authorList>
            <person name="Yang Y."/>
            <person name="Wang H."/>
        </authorList>
    </citation>
    <scope>NUCLEOTIDE SEQUENCE [LARGE SCALE GENOMIC DNA]</scope>
    <source>
        <strain evidence="2 3">W</strain>
    </source>
</reference>
<dbReference type="SUPFAM" id="SSF52540">
    <property type="entry name" value="P-loop containing nucleoside triphosphate hydrolases"/>
    <property type="match status" value="1"/>
</dbReference>
<dbReference type="NCBIfam" id="TIGR00176">
    <property type="entry name" value="mobB"/>
    <property type="match status" value="1"/>
</dbReference>
<name>A0ABZ2J436_9CHLR</name>
<dbReference type="InterPro" id="IPR027417">
    <property type="entry name" value="P-loop_NTPase"/>
</dbReference>